<geneLocation type="chloroplast" evidence="1"/>
<name>A0A386B0B1_9CHLO</name>
<reference evidence="1" key="1">
    <citation type="submission" date="2018-07" db="EMBL/GenBank/DDBJ databases">
        <authorList>
            <person name="Quirk P.G."/>
            <person name="Krulwich T.A."/>
        </authorList>
    </citation>
    <scope>NUCLEOTIDE SEQUENCE</scope>
</reference>
<keyword evidence="1" id="KW-0934">Plastid</keyword>
<sequence>MLWRRPQILLKICWHSGGFRGKRRKPFCVISFKTPLGSLKTKIIKESPTDKRNIKGISFGRNPKLKIGFAQRNPQEIQQKEGDWVYIKPNHQNHIFCLFYYLFSLFYDFRGDHWLNEQLI</sequence>
<dbReference type="RefSeq" id="YP_009519196.1">
    <property type="nucleotide sequence ID" value="NC_039523.1"/>
</dbReference>
<gene>
    <name evidence="1" type="primary">orf120</name>
</gene>
<organism evidence="1">
    <name type="scientific">Caulerpa verticillata</name>
    <dbReference type="NCBI Taxonomy" id="177082"/>
    <lineage>
        <taxon>Eukaryota</taxon>
        <taxon>Viridiplantae</taxon>
        <taxon>Chlorophyta</taxon>
        <taxon>core chlorophytes</taxon>
        <taxon>Ulvophyceae</taxon>
        <taxon>TCBD clade</taxon>
        <taxon>Bryopsidales</taxon>
        <taxon>Halimedineae</taxon>
        <taxon>Caulerpaceae</taxon>
        <taxon>Caulerpa</taxon>
    </lineage>
</organism>
<evidence type="ECO:0000313" key="1">
    <source>
        <dbReference type="EMBL" id="AYC65138.1"/>
    </source>
</evidence>
<dbReference type="GeneID" id="38279021"/>
<reference evidence="1" key="2">
    <citation type="journal article" date="2019" name="Mol. Phylogenet. Evol.">
        <title>Reassessment of the classification of bryopsidales (chlorophyta) based on chloroplast phylogenomic analyses.</title>
        <authorList>
            <person name="Cremen M.C."/>
            <person name="Leliaert F."/>
            <person name="West J."/>
            <person name="Lam D.W."/>
            <person name="Shimada S."/>
            <person name="Lopez-Bautista J.M."/>
            <person name="Verbruggen H."/>
        </authorList>
    </citation>
    <scope>NUCLEOTIDE SEQUENCE</scope>
</reference>
<dbReference type="EMBL" id="MH591106">
    <property type="protein sequence ID" value="AYC65138.1"/>
    <property type="molecule type" value="Genomic_DNA"/>
</dbReference>
<protein>
    <submittedName>
        <fullName evidence="1">Uncharacterized protein</fullName>
    </submittedName>
</protein>
<keyword evidence="1" id="KW-0150">Chloroplast</keyword>
<proteinExistence type="predicted"/>
<accession>A0A386B0B1</accession>
<dbReference type="AlphaFoldDB" id="A0A386B0B1"/>